<evidence type="ECO:0000256" key="1">
    <source>
        <dbReference type="SAM" id="SignalP"/>
    </source>
</evidence>
<proteinExistence type="predicted"/>
<name>A0AAV2EVH9_9ROSI</name>
<dbReference type="InterPro" id="IPR008972">
    <property type="entry name" value="Cupredoxin"/>
</dbReference>
<sequence length="179" mass="20229">MTPMTSAQVIAIFVLLTTVGLAAANKDWGYGGGNNGGWGGNGGFPRHRPVEDHYSPRRKVVVGGNQTHWQFGFDYTNWAMRNGPFFVNDTLVFKYEMPADNSSRPHSVYQLPDLRSFLRCDVSKGKLLANWTDGGGEGFEFVMDKWQPYFFACGEANGIHCNIGKMKFFVIPFLRRWNF</sequence>
<dbReference type="InterPro" id="IPR003245">
    <property type="entry name" value="Phytocyanin_dom"/>
</dbReference>
<feature type="chain" id="PRO_5043494801" description="Phytocyanin domain-containing protein" evidence="1">
    <location>
        <begin position="25"/>
        <end position="179"/>
    </location>
</feature>
<feature type="domain" description="Phytocyanin" evidence="2">
    <location>
        <begin position="58"/>
        <end position="174"/>
    </location>
</feature>
<protein>
    <recommendedName>
        <fullName evidence="2">Phytocyanin domain-containing protein</fullName>
    </recommendedName>
</protein>
<dbReference type="SUPFAM" id="SSF49503">
    <property type="entry name" value="Cupredoxins"/>
    <property type="match status" value="1"/>
</dbReference>
<dbReference type="AlphaFoldDB" id="A0AAV2EVH9"/>
<feature type="signal peptide" evidence="1">
    <location>
        <begin position="1"/>
        <end position="24"/>
    </location>
</feature>
<keyword evidence="4" id="KW-1185">Reference proteome</keyword>
<gene>
    <name evidence="3" type="ORF">LTRI10_LOCUS30263</name>
</gene>
<dbReference type="PROSITE" id="PS51485">
    <property type="entry name" value="PHYTOCYANIN"/>
    <property type="match status" value="1"/>
</dbReference>
<dbReference type="Proteomes" id="UP001497516">
    <property type="component" value="Chromosome 5"/>
</dbReference>
<evidence type="ECO:0000313" key="3">
    <source>
        <dbReference type="EMBL" id="CAL1389405.1"/>
    </source>
</evidence>
<dbReference type="PANTHER" id="PTHR34052">
    <property type="entry name" value="GLYCINE-RICH PROTEIN-LIKE"/>
    <property type="match status" value="1"/>
</dbReference>
<evidence type="ECO:0000259" key="2">
    <source>
        <dbReference type="PROSITE" id="PS51485"/>
    </source>
</evidence>
<dbReference type="EMBL" id="OZ034818">
    <property type="protein sequence ID" value="CAL1389405.1"/>
    <property type="molecule type" value="Genomic_DNA"/>
</dbReference>
<reference evidence="3 4" key="1">
    <citation type="submission" date="2024-04" db="EMBL/GenBank/DDBJ databases">
        <authorList>
            <person name="Fracassetti M."/>
        </authorList>
    </citation>
    <scope>NUCLEOTIDE SEQUENCE [LARGE SCALE GENOMIC DNA]</scope>
</reference>
<evidence type="ECO:0000313" key="4">
    <source>
        <dbReference type="Proteomes" id="UP001497516"/>
    </source>
</evidence>
<dbReference type="PANTHER" id="PTHR34052:SF1">
    <property type="entry name" value="OS06G0216700 PROTEIN"/>
    <property type="match status" value="1"/>
</dbReference>
<dbReference type="GO" id="GO:0009055">
    <property type="term" value="F:electron transfer activity"/>
    <property type="evidence" value="ECO:0007669"/>
    <property type="project" value="InterPro"/>
</dbReference>
<organism evidence="3 4">
    <name type="scientific">Linum trigynum</name>
    <dbReference type="NCBI Taxonomy" id="586398"/>
    <lineage>
        <taxon>Eukaryota</taxon>
        <taxon>Viridiplantae</taxon>
        <taxon>Streptophyta</taxon>
        <taxon>Embryophyta</taxon>
        <taxon>Tracheophyta</taxon>
        <taxon>Spermatophyta</taxon>
        <taxon>Magnoliopsida</taxon>
        <taxon>eudicotyledons</taxon>
        <taxon>Gunneridae</taxon>
        <taxon>Pentapetalae</taxon>
        <taxon>rosids</taxon>
        <taxon>fabids</taxon>
        <taxon>Malpighiales</taxon>
        <taxon>Linaceae</taxon>
        <taxon>Linum</taxon>
    </lineage>
</organism>
<accession>A0AAV2EVH9</accession>
<dbReference type="Gene3D" id="2.60.40.420">
    <property type="entry name" value="Cupredoxins - blue copper proteins"/>
    <property type="match status" value="1"/>
</dbReference>
<keyword evidence="1" id="KW-0732">Signal</keyword>